<sequence>MLSIDNTICSMAFLVLEYTSKNEFKKVTSFGFIIESLLTLCPSYHH</sequence>
<keyword evidence="2" id="KW-1185">Reference proteome</keyword>
<dbReference type="Proteomes" id="UP000580891">
    <property type="component" value="Unassembled WGS sequence"/>
</dbReference>
<protein>
    <submittedName>
        <fullName evidence="1">Uncharacterized protein</fullName>
    </submittedName>
</protein>
<organism evidence="1 2">
    <name type="scientific">[Anoxybacillus] calidus</name>
    <dbReference type="NCBI Taxonomy" id="575178"/>
    <lineage>
        <taxon>Bacteria</taxon>
        <taxon>Bacillati</taxon>
        <taxon>Bacillota</taxon>
        <taxon>Bacilli</taxon>
        <taxon>Bacillales</taxon>
        <taxon>Anoxybacillaceae</taxon>
        <taxon>Paranoxybacillus</taxon>
    </lineage>
</organism>
<gene>
    <name evidence="1" type="ORF">HNQ85_003506</name>
</gene>
<reference evidence="1 2" key="1">
    <citation type="submission" date="2020-07" db="EMBL/GenBank/DDBJ databases">
        <title>Genomic Encyclopedia of Type Strains, Phase IV (KMG-IV): sequencing the most valuable type-strain genomes for metagenomic binning, comparative biology and taxonomic classification.</title>
        <authorList>
            <person name="Goeker M."/>
        </authorList>
    </citation>
    <scope>NUCLEOTIDE SEQUENCE [LARGE SCALE GENOMIC DNA]</scope>
    <source>
        <strain evidence="1 2">DSM 25220</strain>
    </source>
</reference>
<dbReference type="AlphaFoldDB" id="A0A7V9Z323"/>
<accession>A0A7V9Z323</accession>
<comment type="caution">
    <text evidence="1">The sequence shown here is derived from an EMBL/GenBank/DDBJ whole genome shotgun (WGS) entry which is preliminary data.</text>
</comment>
<proteinExistence type="predicted"/>
<evidence type="ECO:0000313" key="2">
    <source>
        <dbReference type="Proteomes" id="UP000580891"/>
    </source>
</evidence>
<dbReference type="EMBL" id="JACDUU010000014">
    <property type="protein sequence ID" value="MBA2873168.1"/>
    <property type="molecule type" value="Genomic_DNA"/>
</dbReference>
<name>A0A7V9Z323_9BACL</name>
<evidence type="ECO:0000313" key="1">
    <source>
        <dbReference type="EMBL" id="MBA2873168.1"/>
    </source>
</evidence>